<protein>
    <submittedName>
        <fullName evidence="2">Uncharacterized protein</fullName>
    </submittedName>
</protein>
<organism evidence="2 3">
    <name type="scientific">Botrytis elliptica</name>
    <dbReference type="NCBI Taxonomy" id="278938"/>
    <lineage>
        <taxon>Eukaryota</taxon>
        <taxon>Fungi</taxon>
        <taxon>Dikarya</taxon>
        <taxon>Ascomycota</taxon>
        <taxon>Pezizomycotina</taxon>
        <taxon>Leotiomycetes</taxon>
        <taxon>Helotiales</taxon>
        <taxon>Sclerotiniaceae</taxon>
        <taxon>Botrytis</taxon>
    </lineage>
</organism>
<dbReference type="EMBL" id="PQXM01000078">
    <property type="protein sequence ID" value="TGO78113.1"/>
    <property type="molecule type" value="Genomic_DNA"/>
</dbReference>
<evidence type="ECO:0000313" key="3">
    <source>
        <dbReference type="Proteomes" id="UP000297229"/>
    </source>
</evidence>
<name>A0A4Z1KA42_9HELO</name>
<gene>
    <name evidence="2" type="ORF">BELL_0078g00020</name>
</gene>
<feature type="compositionally biased region" description="Basic residues" evidence="1">
    <location>
        <begin position="70"/>
        <end position="81"/>
    </location>
</feature>
<comment type="caution">
    <text evidence="2">The sequence shown here is derived from an EMBL/GenBank/DDBJ whole genome shotgun (WGS) entry which is preliminary data.</text>
</comment>
<evidence type="ECO:0000313" key="2">
    <source>
        <dbReference type="EMBL" id="TGO78113.1"/>
    </source>
</evidence>
<evidence type="ECO:0000256" key="1">
    <source>
        <dbReference type="SAM" id="MobiDB-lite"/>
    </source>
</evidence>
<accession>A0A4Z1KA42</accession>
<feature type="region of interest" description="Disordered" evidence="1">
    <location>
        <begin position="44"/>
        <end position="81"/>
    </location>
</feature>
<sequence length="81" mass="8729">MAASPIMIVTPRNLVGATVKLATQIIQPVNTSPKSLADVVPLSVSKPSRGKCPNEIQIPGHQESSNRRQGFAKKKEKPKDL</sequence>
<proteinExistence type="predicted"/>
<dbReference type="Proteomes" id="UP000297229">
    <property type="component" value="Unassembled WGS sequence"/>
</dbReference>
<dbReference type="AlphaFoldDB" id="A0A4Z1KA42"/>
<keyword evidence="3" id="KW-1185">Reference proteome</keyword>
<reference evidence="2 3" key="1">
    <citation type="submission" date="2017-12" db="EMBL/GenBank/DDBJ databases">
        <title>Comparative genomics of Botrytis spp.</title>
        <authorList>
            <person name="Valero-Jimenez C.A."/>
            <person name="Tapia P."/>
            <person name="Veloso J."/>
            <person name="Silva-Moreno E."/>
            <person name="Staats M."/>
            <person name="Valdes J.H."/>
            <person name="Van Kan J.A.L."/>
        </authorList>
    </citation>
    <scope>NUCLEOTIDE SEQUENCE [LARGE SCALE GENOMIC DNA]</scope>
    <source>
        <strain evidence="2 3">Be9601</strain>
    </source>
</reference>